<evidence type="ECO:0000256" key="1">
    <source>
        <dbReference type="SAM" id="MobiDB-lite"/>
    </source>
</evidence>
<dbReference type="InterPro" id="IPR057915">
    <property type="entry name" value="P2_C"/>
</dbReference>
<dbReference type="Proteomes" id="UP000626148">
    <property type="component" value="Unassembled WGS sequence"/>
</dbReference>
<evidence type="ECO:0000313" key="5">
    <source>
        <dbReference type="Proteomes" id="UP000626148"/>
    </source>
</evidence>
<accession>A0A918K8E4</accession>
<evidence type="ECO:0000259" key="3">
    <source>
        <dbReference type="Pfam" id="PF25513"/>
    </source>
</evidence>
<evidence type="ECO:0008006" key="6">
    <source>
        <dbReference type="Google" id="ProtNLM"/>
    </source>
</evidence>
<dbReference type="InterPro" id="IPR053751">
    <property type="entry name" value="Viral_Major_Capsid_sf"/>
</dbReference>
<evidence type="ECO:0000313" key="4">
    <source>
        <dbReference type="EMBL" id="GGX52299.1"/>
    </source>
</evidence>
<gene>
    <name evidence="4" type="ORF">GCM10007392_19540</name>
</gene>
<dbReference type="InterPro" id="IPR041377">
    <property type="entry name" value="P2_N"/>
</dbReference>
<dbReference type="Pfam" id="PF18628">
    <property type="entry name" value="P2_N"/>
    <property type="match status" value="1"/>
</dbReference>
<comment type="caution">
    <text evidence="4">The sequence shown here is derived from an EMBL/GenBank/DDBJ whole genome shotgun (WGS) entry which is preliminary data.</text>
</comment>
<keyword evidence="5" id="KW-1185">Reference proteome</keyword>
<feature type="domain" description="Viral coat protein P2 C-terminal" evidence="3">
    <location>
        <begin position="142"/>
        <end position="258"/>
    </location>
</feature>
<dbReference type="Pfam" id="PF25513">
    <property type="entry name" value="P2_C"/>
    <property type="match status" value="1"/>
</dbReference>
<name>A0A918K8E4_9GAMM</name>
<reference evidence="4" key="1">
    <citation type="journal article" date="2014" name="Int. J. Syst. Evol. Microbiol.">
        <title>Complete genome sequence of Corynebacterium casei LMG S-19264T (=DSM 44701T), isolated from a smear-ripened cheese.</title>
        <authorList>
            <consortium name="US DOE Joint Genome Institute (JGI-PGF)"/>
            <person name="Walter F."/>
            <person name="Albersmeier A."/>
            <person name="Kalinowski J."/>
            <person name="Ruckert C."/>
        </authorList>
    </citation>
    <scope>NUCLEOTIDE SEQUENCE</scope>
    <source>
        <strain evidence="4">KCTC 22169</strain>
    </source>
</reference>
<feature type="domain" description="Viral coat protein P2 N-terminal" evidence="2">
    <location>
        <begin position="5"/>
        <end position="133"/>
    </location>
</feature>
<dbReference type="RefSeq" id="WP_189608359.1">
    <property type="nucleotide sequence ID" value="NZ_BMXR01000004.1"/>
</dbReference>
<protein>
    <recommendedName>
        <fullName evidence="6">Viral coat protein P2 N-terminal domain-containing protein</fullName>
    </recommendedName>
</protein>
<dbReference type="AlphaFoldDB" id="A0A918K8E4"/>
<reference evidence="4" key="2">
    <citation type="submission" date="2020-09" db="EMBL/GenBank/DDBJ databases">
        <authorList>
            <person name="Sun Q."/>
            <person name="Kim S."/>
        </authorList>
    </citation>
    <scope>NUCLEOTIDE SEQUENCE</scope>
    <source>
        <strain evidence="4">KCTC 22169</strain>
    </source>
</reference>
<sequence length="282" mass="31363">MQNVIKLESFSAVGAGETANLVLSPGVTYDGIYLETNVPPAQINSVRLELNAEQIFDLSGTELKMLDDYEEKGIAFAGPTYRYALPIQMEEAISAQSERFTSLVIGPGDNCVINVEIDGTATAPTLKAFAETSPFREVREVVRKFERYTVPVAAAGIAEFYSIQRGDRVLRMHFKTGDMNGLEVVRNRLKVFEIDSGRNDYLLTREHRTPQTGYFHFDPIKGGYPRLDSFVTAADQLTFKLDMAASGNVEILVERISAKQARDWRSTKPAGQAKGRRGIGRR</sequence>
<organism evidence="4 5">
    <name type="scientific">Saccharospirillum salsuginis</name>
    <dbReference type="NCBI Taxonomy" id="418750"/>
    <lineage>
        <taxon>Bacteria</taxon>
        <taxon>Pseudomonadati</taxon>
        <taxon>Pseudomonadota</taxon>
        <taxon>Gammaproteobacteria</taxon>
        <taxon>Oceanospirillales</taxon>
        <taxon>Saccharospirillaceae</taxon>
        <taxon>Saccharospirillum</taxon>
    </lineage>
</organism>
<dbReference type="EMBL" id="BMXR01000004">
    <property type="protein sequence ID" value="GGX52299.1"/>
    <property type="molecule type" value="Genomic_DNA"/>
</dbReference>
<feature type="region of interest" description="Disordered" evidence="1">
    <location>
        <begin position="263"/>
        <end position="282"/>
    </location>
</feature>
<evidence type="ECO:0000259" key="2">
    <source>
        <dbReference type="Pfam" id="PF18628"/>
    </source>
</evidence>
<proteinExistence type="predicted"/>
<dbReference type="Gene3D" id="2.60.120.730">
    <property type="match status" value="2"/>
</dbReference>